<comment type="caution">
    <text evidence="1">The sequence shown here is derived from an EMBL/GenBank/DDBJ whole genome shotgun (WGS) entry which is preliminary data.</text>
</comment>
<evidence type="ECO:0000313" key="2">
    <source>
        <dbReference type="Proteomes" id="UP000887013"/>
    </source>
</evidence>
<sequence>QNEFLESISLHTSKLFLLKNNLLSDVDDQSRGGSAFDNLAHAGDEITGGLL</sequence>
<dbReference type="AlphaFoldDB" id="A0A8X6U375"/>
<evidence type="ECO:0000313" key="1">
    <source>
        <dbReference type="EMBL" id="GFT75707.1"/>
    </source>
</evidence>
<protein>
    <submittedName>
        <fullName evidence="1">Uncharacterized protein</fullName>
    </submittedName>
</protein>
<gene>
    <name evidence="1" type="ORF">NPIL_268881</name>
</gene>
<dbReference type="EMBL" id="BMAW01070915">
    <property type="protein sequence ID" value="GFT75707.1"/>
    <property type="molecule type" value="Genomic_DNA"/>
</dbReference>
<proteinExistence type="predicted"/>
<accession>A0A8X6U375</accession>
<name>A0A8X6U375_NEPPI</name>
<organism evidence="1 2">
    <name type="scientific">Nephila pilipes</name>
    <name type="common">Giant wood spider</name>
    <name type="synonym">Nephila maculata</name>
    <dbReference type="NCBI Taxonomy" id="299642"/>
    <lineage>
        <taxon>Eukaryota</taxon>
        <taxon>Metazoa</taxon>
        <taxon>Ecdysozoa</taxon>
        <taxon>Arthropoda</taxon>
        <taxon>Chelicerata</taxon>
        <taxon>Arachnida</taxon>
        <taxon>Araneae</taxon>
        <taxon>Araneomorphae</taxon>
        <taxon>Entelegynae</taxon>
        <taxon>Araneoidea</taxon>
        <taxon>Nephilidae</taxon>
        <taxon>Nephila</taxon>
    </lineage>
</organism>
<dbReference type="Proteomes" id="UP000887013">
    <property type="component" value="Unassembled WGS sequence"/>
</dbReference>
<feature type="non-terminal residue" evidence="1">
    <location>
        <position position="51"/>
    </location>
</feature>
<reference evidence="1" key="1">
    <citation type="submission" date="2020-08" db="EMBL/GenBank/DDBJ databases">
        <title>Multicomponent nature underlies the extraordinary mechanical properties of spider dragline silk.</title>
        <authorList>
            <person name="Kono N."/>
            <person name="Nakamura H."/>
            <person name="Mori M."/>
            <person name="Yoshida Y."/>
            <person name="Ohtoshi R."/>
            <person name="Malay A.D."/>
            <person name="Moran D.A.P."/>
            <person name="Tomita M."/>
            <person name="Numata K."/>
            <person name="Arakawa K."/>
        </authorList>
    </citation>
    <scope>NUCLEOTIDE SEQUENCE</scope>
</reference>
<keyword evidence="2" id="KW-1185">Reference proteome</keyword>